<keyword evidence="2" id="KW-1185">Reference proteome</keyword>
<organism evidence="1 2">
    <name type="scientific">Dactylosporangium matsuzakiense</name>
    <dbReference type="NCBI Taxonomy" id="53360"/>
    <lineage>
        <taxon>Bacteria</taxon>
        <taxon>Bacillati</taxon>
        <taxon>Actinomycetota</taxon>
        <taxon>Actinomycetes</taxon>
        <taxon>Micromonosporales</taxon>
        <taxon>Micromonosporaceae</taxon>
        <taxon>Dactylosporangium</taxon>
    </lineage>
</organism>
<comment type="caution">
    <text evidence="1">The sequence shown here is derived from an EMBL/GenBank/DDBJ whole genome shotgun (WGS) entry which is preliminary data.</text>
</comment>
<protein>
    <submittedName>
        <fullName evidence="1">Uncharacterized protein</fullName>
    </submittedName>
</protein>
<dbReference type="AlphaFoldDB" id="A0A9W6KD87"/>
<dbReference type="EMBL" id="BSFP01000002">
    <property type="protein sequence ID" value="GLK98746.1"/>
    <property type="molecule type" value="Genomic_DNA"/>
</dbReference>
<gene>
    <name evidence="1" type="ORF">GCM10017581_004870</name>
</gene>
<name>A0A9W6KD87_9ACTN</name>
<reference evidence="1" key="1">
    <citation type="journal article" date="2014" name="Int. J. Syst. Evol. Microbiol.">
        <title>Complete genome sequence of Corynebacterium casei LMG S-19264T (=DSM 44701T), isolated from a smear-ripened cheese.</title>
        <authorList>
            <consortium name="US DOE Joint Genome Institute (JGI-PGF)"/>
            <person name="Walter F."/>
            <person name="Albersmeier A."/>
            <person name="Kalinowski J."/>
            <person name="Ruckert C."/>
        </authorList>
    </citation>
    <scope>NUCLEOTIDE SEQUENCE</scope>
    <source>
        <strain evidence="1">VKM Ac-1321</strain>
    </source>
</reference>
<proteinExistence type="predicted"/>
<sequence length="385" mass="42848">MTAQTRKAAAHWPATRIVERIATDPAARPIRLLALLLPVWAVEIEATATEAQPYEVFDRYLSRAIGKAGLRNVSALADFFGMEPALVERGVRYLATIGHVQRSGDALSLTSLGARSVAEGLRFVIKEDRQWLYFDGFTGQPLPRSHYSGTVWLDADELKLADGTIFYLINGSAPFRSQAVEELARRADREDFNLPAGLTAAKPREVHKQWLPAYVVECESTVLVFVKAIDGPDEYLARVLEPYLRDILAGELPADPREVWRTWLDGVGFTDVTPQVTANGMRRAVLPASVFPSRFAWSKLGSFEVRRQTFLQLWCDDPAMRRRAVLERAGAMVRAGSLLGIGELADRLADLATQLEVTTPDPLELRRYAKSKNDDILQVALSRMG</sequence>
<dbReference type="Proteomes" id="UP001143480">
    <property type="component" value="Unassembled WGS sequence"/>
</dbReference>
<evidence type="ECO:0000313" key="2">
    <source>
        <dbReference type="Proteomes" id="UP001143480"/>
    </source>
</evidence>
<reference evidence="1" key="2">
    <citation type="submission" date="2023-01" db="EMBL/GenBank/DDBJ databases">
        <authorList>
            <person name="Sun Q."/>
            <person name="Evtushenko L."/>
        </authorList>
    </citation>
    <scope>NUCLEOTIDE SEQUENCE</scope>
    <source>
        <strain evidence="1">VKM Ac-1321</strain>
    </source>
</reference>
<evidence type="ECO:0000313" key="1">
    <source>
        <dbReference type="EMBL" id="GLK98746.1"/>
    </source>
</evidence>
<accession>A0A9W6KD87</accession>
<dbReference type="RefSeq" id="WP_261962364.1">
    <property type="nucleotide sequence ID" value="NZ_BAAAXA010000001.1"/>
</dbReference>